<sequence length="297" mass="34171">MILLYCIRAIMGTSTEFGKVRIMHKGTAFFKKTENIRIPWSNQNPINLSDVYQTNSEDLSDVYQTNFEKRKSFLEDAKNARQSLLNASKQMDNKLFYEKITIEAFCPNIERVGSSGDGGKFVCNPELSRKGCILLSLGLNNQITFEEDFQNRTKLKCKLFGIDVSQQNDMTLKSYKNIGGKAYVGEIGKNYPIAKLLDESSKKQADFLKIDIEGAEHYALIPFLKNNFVCQIFLEIHYTPTQQMKLMSQIANLGFRLFNFEPNPLCPQCCEYSYINELCMDEYNVVLLSYRVPLDFF</sequence>
<organism evidence="2 3">
    <name type="scientific">Caenorhabditis angaria</name>
    <dbReference type="NCBI Taxonomy" id="860376"/>
    <lineage>
        <taxon>Eukaryota</taxon>
        <taxon>Metazoa</taxon>
        <taxon>Ecdysozoa</taxon>
        <taxon>Nematoda</taxon>
        <taxon>Chromadorea</taxon>
        <taxon>Rhabditida</taxon>
        <taxon>Rhabditina</taxon>
        <taxon>Rhabditomorpha</taxon>
        <taxon>Rhabditoidea</taxon>
        <taxon>Rhabditidae</taxon>
        <taxon>Peloderinae</taxon>
        <taxon>Caenorhabditis</taxon>
    </lineage>
</organism>
<comment type="caution">
    <text evidence="2">The sequence shown here is derived from an EMBL/GenBank/DDBJ whole genome shotgun (WGS) entry which is preliminary data.</text>
</comment>
<keyword evidence="3" id="KW-1185">Reference proteome</keyword>
<dbReference type="SUPFAM" id="SSF53335">
    <property type="entry name" value="S-adenosyl-L-methionine-dependent methyltransferases"/>
    <property type="match status" value="1"/>
</dbReference>
<dbReference type="InterPro" id="IPR026913">
    <property type="entry name" value="METTL24"/>
</dbReference>
<dbReference type="Proteomes" id="UP001152747">
    <property type="component" value="Unassembled WGS sequence"/>
</dbReference>
<dbReference type="Pfam" id="PF05050">
    <property type="entry name" value="Methyltransf_21"/>
    <property type="match status" value="1"/>
</dbReference>
<evidence type="ECO:0000313" key="2">
    <source>
        <dbReference type="EMBL" id="CAI5443734.1"/>
    </source>
</evidence>
<accession>A0A9P1IEF0</accession>
<feature type="domain" description="Methyltransferase FkbM" evidence="1">
    <location>
        <begin position="104"/>
        <end position="257"/>
    </location>
</feature>
<protein>
    <recommendedName>
        <fullName evidence="1">Methyltransferase FkbM domain-containing protein</fullName>
    </recommendedName>
</protein>
<dbReference type="InterPro" id="IPR006342">
    <property type="entry name" value="FkbM_mtfrase"/>
</dbReference>
<reference evidence="2" key="1">
    <citation type="submission" date="2022-11" db="EMBL/GenBank/DDBJ databases">
        <authorList>
            <person name="Kikuchi T."/>
        </authorList>
    </citation>
    <scope>NUCLEOTIDE SEQUENCE</scope>
    <source>
        <strain evidence="2">PS1010</strain>
    </source>
</reference>
<proteinExistence type="predicted"/>
<evidence type="ECO:0000313" key="3">
    <source>
        <dbReference type="Proteomes" id="UP001152747"/>
    </source>
</evidence>
<dbReference type="AlphaFoldDB" id="A0A9P1IEF0"/>
<dbReference type="Gene3D" id="3.40.50.150">
    <property type="entry name" value="Vaccinia Virus protein VP39"/>
    <property type="match status" value="1"/>
</dbReference>
<dbReference type="InterPro" id="IPR029063">
    <property type="entry name" value="SAM-dependent_MTases_sf"/>
</dbReference>
<dbReference type="EMBL" id="CANHGI010000002">
    <property type="protein sequence ID" value="CAI5443734.1"/>
    <property type="molecule type" value="Genomic_DNA"/>
</dbReference>
<dbReference type="OrthoDB" id="5815019at2759"/>
<dbReference type="PANTHER" id="PTHR32026">
    <property type="entry name" value="METHYLTRANSFERASE-LIKE PROTEIN 24"/>
    <property type="match status" value="1"/>
</dbReference>
<dbReference type="PANTHER" id="PTHR32026:SF27">
    <property type="entry name" value="METHYLTRANSFERASE FKBM DOMAIN-CONTAINING PROTEIN-RELATED"/>
    <property type="match status" value="1"/>
</dbReference>
<name>A0A9P1IEF0_9PELO</name>
<evidence type="ECO:0000259" key="1">
    <source>
        <dbReference type="Pfam" id="PF05050"/>
    </source>
</evidence>
<gene>
    <name evidence="2" type="ORF">CAMP_LOCUS6371</name>
</gene>